<dbReference type="AlphaFoldDB" id="K5UPU5"/>
<evidence type="ECO:0000313" key="3">
    <source>
        <dbReference type="Proteomes" id="UP000008370"/>
    </source>
</evidence>
<dbReference type="GeneID" id="18918198"/>
<feature type="region of interest" description="Disordered" evidence="1">
    <location>
        <begin position="58"/>
        <end position="124"/>
    </location>
</feature>
<organism evidence="2 3">
    <name type="scientific">Phanerochaete carnosa (strain HHB-10118-sp)</name>
    <name type="common">White-rot fungus</name>
    <name type="synonym">Peniophora carnosa</name>
    <dbReference type="NCBI Taxonomy" id="650164"/>
    <lineage>
        <taxon>Eukaryota</taxon>
        <taxon>Fungi</taxon>
        <taxon>Dikarya</taxon>
        <taxon>Basidiomycota</taxon>
        <taxon>Agaricomycotina</taxon>
        <taxon>Agaricomycetes</taxon>
        <taxon>Polyporales</taxon>
        <taxon>Phanerochaetaceae</taxon>
        <taxon>Phanerochaete</taxon>
    </lineage>
</organism>
<reference evidence="2 3" key="1">
    <citation type="journal article" date="2012" name="BMC Genomics">
        <title>Comparative genomics of the white-rot fungi, Phanerochaete carnosa and P. chrysosporium, to elucidate the genetic basis of the distinct wood types they colonize.</title>
        <authorList>
            <person name="Suzuki H."/>
            <person name="MacDonald J."/>
            <person name="Syed K."/>
            <person name="Salamov A."/>
            <person name="Hori C."/>
            <person name="Aerts A."/>
            <person name="Henrissat B."/>
            <person name="Wiebenga A."/>
            <person name="vanKuyk P.A."/>
            <person name="Barry K."/>
            <person name="Lindquist E."/>
            <person name="LaButti K."/>
            <person name="Lapidus A."/>
            <person name="Lucas S."/>
            <person name="Coutinho P."/>
            <person name="Gong Y."/>
            <person name="Samejima M."/>
            <person name="Mahadevan R."/>
            <person name="Abou-Zaid M."/>
            <person name="de Vries R.P."/>
            <person name="Igarashi K."/>
            <person name="Yadav J.S."/>
            <person name="Grigoriev I.V."/>
            <person name="Master E.R."/>
        </authorList>
    </citation>
    <scope>NUCLEOTIDE SEQUENCE [LARGE SCALE GENOMIC DNA]</scope>
    <source>
        <strain evidence="2 3">HHB-10118-sp</strain>
    </source>
</reference>
<feature type="compositionally biased region" description="Basic and acidic residues" evidence="1">
    <location>
        <begin position="108"/>
        <end position="124"/>
    </location>
</feature>
<dbReference type="OrthoDB" id="2751553at2759"/>
<evidence type="ECO:0000256" key="1">
    <source>
        <dbReference type="SAM" id="MobiDB-lite"/>
    </source>
</evidence>
<dbReference type="EMBL" id="JH930476">
    <property type="protein sequence ID" value="EKM51806.1"/>
    <property type="molecule type" value="Genomic_DNA"/>
</dbReference>
<sequence length="124" mass="13364">MTDAADAGIIAGGLCCICCTESLEQWCLFNNAWGSGSGDGHQAGCCTRCCKRSFDKDEFADQQDRPQQPREAGLRQGQAVPNGQPSGQSEQQKQDGADIVHKQPAARKSMEVPRIEAAEQPKPE</sequence>
<feature type="compositionally biased region" description="Basic and acidic residues" evidence="1">
    <location>
        <begin position="92"/>
        <end position="101"/>
    </location>
</feature>
<protein>
    <submittedName>
        <fullName evidence="2">Uncharacterized protein</fullName>
    </submittedName>
</protein>
<dbReference type="RefSeq" id="XP_007399603.1">
    <property type="nucleotide sequence ID" value="XM_007399541.1"/>
</dbReference>
<name>K5UPU5_PHACS</name>
<accession>K5UPU5</accession>
<evidence type="ECO:0000313" key="2">
    <source>
        <dbReference type="EMBL" id="EKM51806.1"/>
    </source>
</evidence>
<gene>
    <name evidence="2" type="ORF">PHACADRAFT_262148</name>
</gene>
<keyword evidence="3" id="KW-1185">Reference proteome</keyword>
<feature type="compositionally biased region" description="Basic and acidic residues" evidence="1">
    <location>
        <begin position="58"/>
        <end position="68"/>
    </location>
</feature>
<feature type="compositionally biased region" description="Polar residues" evidence="1">
    <location>
        <begin position="79"/>
        <end position="91"/>
    </location>
</feature>
<dbReference type="InParanoid" id="K5UPU5"/>
<dbReference type="KEGG" id="pco:PHACADRAFT_262148"/>
<dbReference type="Proteomes" id="UP000008370">
    <property type="component" value="Unassembled WGS sequence"/>
</dbReference>
<proteinExistence type="predicted"/>
<dbReference type="HOGENOM" id="CLU_2004720_0_0_1"/>